<dbReference type="InterPro" id="IPR024298">
    <property type="entry name" value="Sec16_Sec23-bd"/>
</dbReference>
<gene>
    <name evidence="1" type="ORF">V6N12_054119</name>
</gene>
<dbReference type="Pfam" id="PF12932">
    <property type="entry name" value="Sec16"/>
    <property type="match status" value="1"/>
</dbReference>
<dbReference type="InterPro" id="IPR024340">
    <property type="entry name" value="Sec16_CCD"/>
</dbReference>
<name>A0ABR2B7D7_9ROSI</name>
<protein>
    <submittedName>
        <fullName evidence="1">Uncharacterized protein</fullName>
    </submittedName>
</protein>
<accession>A0ABR2B7D7</accession>
<sequence>MTRAGKRETNPYFFYCLRVAANLSATAPISSFLSQISLPLANSIYSQISMASPPFEVEDQLDEDFFDKLVDDDDGFDFTGSTPKHAVEAADSEEVKAFSNLIISETSPSGVESGVKDVDIGTENADISALLGANEGNVSANESSSLITSNANLNISGTSPFGVESGGKDVNIGTEAEKDVEDADISAFLDANEGNVATIESSSLVPSNAKECSVTGMGEDGGTSKNDIASGIGAKEVQWGSFDSDSNVHNGGGSRPFSEIFNDLGDNSEDPFAEVGNKDALVKEFDATVGVSENSFSDLASSSYPQNNDVQYHGMGFEQNVDGQDFNNYQYWENLYPGWRYDPNTGQWYQVEGYVNTVMNSQEIFGVTHSDSGYLISDGMMVTQSLQQTNQSAAGTFSEGFGDSDTSNWNQISQGNAEYPAHMVFDPQYPGWYYDTIAQEWKMLESYAPTVDQSTIMGTDWQYQNKNIEGYDFQALGSQDFYMDQSESAGNYPQQFSNSFQDYSVPKSETDFSSESKQLGNIYNPADNVDNHADQQNGFEPSRSVAPYKQQNQTFLHGGEVSRFQSFIPAQSYTPFNNQTTLQQEQQMQFTPAFIDAQKSGNHTQQPLQTGMSFSSSPNEGRSSAGRPPHALVTFGFGGKLLVMSNNNLFHTSAVYGNQGSVGGVVSVLNLVEVVTDNSNASSFGFGARDYFHTLCQQPLPGPLVGGNVGNKELYKWIDERIAYCESSSVGYRGEVLRLLFSLLKISCQYYGKLRSPFGTVQTLKESDYPELAVAKLLGSVKGKGVQSGSYSAAVHCLQNLPSEAQKQATALEVQRLLVSGRKKEALEFAQEGQLWGPALVIASQLGDQFYGDTVKLMALRQLKAGSPLRTLCLVIAGQPADVFSTVSSSNNLPGYVNTPNQPGQVAANMLDGWEENLAILTANRTKDDELVIIHLGDCLWKERSEAAAAHICYLVAEANFEPYSDGARLCLIGADHWNCPRTYVSPEAIQRTELYEYSKVLGNSQFLLLPFQPYKLIYAHMLAEVGKMADSLKYCQAILKSLRTGRAPEVETWKQLVSSLEERLRIHQQGGYYTNLAPTKLVGKLLTFFDNTARVVGGQPPPLPSTSHSSVNQNEFAHQPRGSNTSDSQPTMLVQPLTSSSSMESTMAVTSLMPSASMEPISQWTSQTDLPAMPSRSISEPYFGQSDKKANSSNEANSSGKQEKAAVSSGPSRFGFFGSQLFQKTVGLVLRSRSDRQAKLGDENKFYYDEKLKRWVEEGAAPPAEETALPPPPTNAAFLNGVNDPSVKDTPTTESFKTSSENKSSISSERSSGIPPIPTSSNQYSARARMGVHSRYVDTFNKGGSGPVNLFQSPVPSAKPVAGSNPKFFIPSTVTPAEEMVKNTGESIQEAITSNESPATSYKQDLPPPPPPPTSMQRFPSMDTIVHQNVAAASDGNSRRIASWSGSLSNASNLSTTWNEMKPPQEALCIPYSDPNSGEGLHEIKL</sequence>
<proteinExistence type="predicted"/>
<dbReference type="Pfam" id="PF12931">
    <property type="entry name" value="TPR_Sec16"/>
    <property type="match status" value="1"/>
</dbReference>
<organism evidence="1 2">
    <name type="scientific">Hibiscus sabdariffa</name>
    <name type="common">roselle</name>
    <dbReference type="NCBI Taxonomy" id="183260"/>
    <lineage>
        <taxon>Eukaryota</taxon>
        <taxon>Viridiplantae</taxon>
        <taxon>Streptophyta</taxon>
        <taxon>Embryophyta</taxon>
        <taxon>Tracheophyta</taxon>
        <taxon>Spermatophyta</taxon>
        <taxon>Magnoliopsida</taxon>
        <taxon>eudicotyledons</taxon>
        <taxon>Gunneridae</taxon>
        <taxon>Pentapetalae</taxon>
        <taxon>rosids</taxon>
        <taxon>malvids</taxon>
        <taxon>Malvales</taxon>
        <taxon>Malvaceae</taxon>
        <taxon>Malvoideae</taxon>
        <taxon>Hibiscus</taxon>
    </lineage>
</organism>
<comment type="caution">
    <text evidence="1">The sequence shown here is derived from an EMBL/GenBank/DDBJ whole genome shotgun (WGS) entry which is preliminary data.</text>
</comment>
<dbReference type="EMBL" id="JBBPBM010000159">
    <property type="protein sequence ID" value="KAK8502890.1"/>
    <property type="molecule type" value="Genomic_DNA"/>
</dbReference>
<dbReference type="Gene3D" id="1.25.40.1030">
    <property type="match status" value="1"/>
</dbReference>
<dbReference type="CDD" id="cd09233">
    <property type="entry name" value="ACE1-Sec16-like"/>
    <property type="match status" value="1"/>
</dbReference>
<evidence type="ECO:0000313" key="1">
    <source>
        <dbReference type="EMBL" id="KAK8502890.1"/>
    </source>
</evidence>
<reference evidence="1 2" key="1">
    <citation type="journal article" date="2024" name="G3 (Bethesda)">
        <title>Genome assembly of Hibiscus sabdariffa L. provides insights into metabolisms of medicinal natural products.</title>
        <authorList>
            <person name="Kim T."/>
        </authorList>
    </citation>
    <scope>NUCLEOTIDE SEQUENCE [LARGE SCALE GENOMIC DNA]</scope>
    <source>
        <strain evidence="1">TK-2024</strain>
        <tissue evidence="1">Old leaves</tissue>
    </source>
</reference>
<dbReference type="PANTHER" id="PTHR13402">
    <property type="entry name" value="RGPR-RELATED"/>
    <property type="match status" value="1"/>
</dbReference>
<keyword evidence="2" id="KW-1185">Reference proteome</keyword>
<evidence type="ECO:0000313" key="2">
    <source>
        <dbReference type="Proteomes" id="UP001472677"/>
    </source>
</evidence>
<dbReference type="Proteomes" id="UP001472677">
    <property type="component" value="Unassembled WGS sequence"/>
</dbReference>
<dbReference type="PANTHER" id="PTHR13402:SF17">
    <property type="entry name" value="PROTEIN TRANSPORT PROTEIN SEC16"/>
    <property type="match status" value="1"/>
</dbReference>